<evidence type="ECO:0000313" key="3">
    <source>
        <dbReference type="Proteomes" id="UP000494163"/>
    </source>
</evidence>
<gene>
    <name evidence="2" type="ORF">Dbus_chr3Rg540</name>
</gene>
<protein>
    <submittedName>
        <fullName evidence="2">Maker175</fullName>
    </submittedName>
</protein>
<reference evidence="2 3" key="1">
    <citation type="submission" date="2015-08" db="EMBL/GenBank/DDBJ databases">
        <title>Ancestral chromatin configuration constrains chromatin evolution on differentiating sex chromosomes in Drosophila.</title>
        <authorList>
            <person name="Zhou Q."/>
            <person name="Bachtrog D."/>
        </authorList>
    </citation>
    <scope>NUCLEOTIDE SEQUENCE [LARGE SCALE GENOMIC DNA]</scope>
    <source>
        <tissue evidence="2">Whole larvae</tissue>
    </source>
</reference>
<sequence length="111" mass="12561">MHIKYTQCCTYVFIINRRVRALVANPLLATLSRQPPRHNANADVRQSQCQCHCQRLAPAERVRGAHAKENEKIQNRNAKYTVRLNNPLHGEPTAMPTLGQRGTTDEARSTS</sequence>
<organism evidence="2 3">
    <name type="scientific">Drosophila busckii</name>
    <name type="common">Fruit fly</name>
    <dbReference type="NCBI Taxonomy" id="30019"/>
    <lineage>
        <taxon>Eukaryota</taxon>
        <taxon>Metazoa</taxon>
        <taxon>Ecdysozoa</taxon>
        <taxon>Arthropoda</taxon>
        <taxon>Hexapoda</taxon>
        <taxon>Insecta</taxon>
        <taxon>Pterygota</taxon>
        <taxon>Neoptera</taxon>
        <taxon>Endopterygota</taxon>
        <taxon>Diptera</taxon>
        <taxon>Brachycera</taxon>
        <taxon>Muscomorpha</taxon>
        <taxon>Ephydroidea</taxon>
        <taxon>Drosophilidae</taxon>
        <taxon>Drosophila</taxon>
    </lineage>
</organism>
<evidence type="ECO:0000313" key="2">
    <source>
        <dbReference type="EMBL" id="ALC45790.1"/>
    </source>
</evidence>
<dbReference type="EMBL" id="CP012526">
    <property type="protein sequence ID" value="ALC45790.1"/>
    <property type="molecule type" value="Genomic_DNA"/>
</dbReference>
<name>A0A0M4EKU5_DROBS</name>
<feature type="region of interest" description="Disordered" evidence="1">
    <location>
        <begin position="75"/>
        <end position="111"/>
    </location>
</feature>
<accession>A0A0M4EKU5</accession>
<keyword evidence="3" id="KW-1185">Reference proteome</keyword>
<dbReference type="AlphaFoldDB" id="A0A0M4EKU5"/>
<evidence type="ECO:0000256" key="1">
    <source>
        <dbReference type="SAM" id="MobiDB-lite"/>
    </source>
</evidence>
<proteinExistence type="predicted"/>
<dbReference type="Proteomes" id="UP000494163">
    <property type="component" value="Chromosome 3R"/>
</dbReference>